<dbReference type="RefSeq" id="XP_040670942.1">
    <property type="nucleotide sequence ID" value="XM_040810504.1"/>
</dbReference>
<dbReference type="Pfam" id="PF00089">
    <property type="entry name" value="Trypsin"/>
    <property type="match status" value="1"/>
</dbReference>
<dbReference type="PANTHER" id="PTHR24276">
    <property type="entry name" value="POLYSERASE-RELATED"/>
    <property type="match status" value="1"/>
</dbReference>
<name>A0A1L9PUE2_ASPVE</name>
<dbReference type="PROSITE" id="PS00135">
    <property type="entry name" value="TRYPSIN_SER"/>
    <property type="match status" value="1"/>
</dbReference>
<dbReference type="PROSITE" id="PS00134">
    <property type="entry name" value="TRYPSIN_HIS"/>
    <property type="match status" value="1"/>
</dbReference>
<gene>
    <name evidence="8" type="ORF">ASPVEDRAFT_31584</name>
</gene>
<evidence type="ECO:0000256" key="4">
    <source>
        <dbReference type="ARBA" id="ARBA00023157"/>
    </source>
</evidence>
<reference evidence="9" key="1">
    <citation type="journal article" date="2017" name="Genome Biol.">
        <title>Comparative genomics reveals high biological diversity and specific adaptations in the industrially and medically important fungal genus Aspergillus.</title>
        <authorList>
            <person name="de Vries R.P."/>
            <person name="Riley R."/>
            <person name="Wiebenga A."/>
            <person name="Aguilar-Osorio G."/>
            <person name="Amillis S."/>
            <person name="Uchima C.A."/>
            <person name="Anderluh G."/>
            <person name="Asadollahi M."/>
            <person name="Askin M."/>
            <person name="Barry K."/>
            <person name="Battaglia E."/>
            <person name="Bayram O."/>
            <person name="Benocci T."/>
            <person name="Braus-Stromeyer S.A."/>
            <person name="Caldana C."/>
            <person name="Canovas D."/>
            <person name="Cerqueira G.C."/>
            <person name="Chen F."/>
            <person name="Chen W."/>
            <person name="Choi C."/>
            <person name="Clum A."/>
            <person name="Dos Santos R.A."/>
            <person name="Damasio A.R."/>
            <person name="Diallinas G."/>
            <person name="Emri T."/>
            <person name="Fekete E."/>
            <person name="Flipphi M."/>
            <person name="Freyberg S."/>
            <person name="Gallo A."/>
            <person name="Gournas C."/>
            <person name="Habgood R."/>
            <person name="Hainaut M."/>
            <person name="Harispe M.L."/>
            <person name="Henrissat B."/>
            <person name="Hilden K.S."/>
            <person name="Hope R."/>
            <person name="Hossain A."/>
            <person name="Karabika E."/>
            <person name="Karaffa L."/>
            <person name="Karanyi Z."/>
            <person name="Krasevec N."/>
            <person name="Kuo A."/>
            <person name="Kusch H."/>
            <person name="LaButti K."/>
            <person name="Lagendijk E.L."/>
            <person name="Lapidus A."/>
            <person name="Levasseur A."/>
            <person name="Lindquist E."/>
            <person name="Lipzen A."/>
            <person name="Logrieco A.F."/>
            <person name="MacCabe A."/>
            <person name="Maekelae M.R."/>
            <person name="Malavazi I."/>
            <person name="Melin P."/>
            <person name="Meyer V."/>
            <person name="Mielnichuk N."/>
            <person name="Miskei M."/>
            <person name="Molnar A.P."/>
            <person name="Mule G."/>
            <person name="Ngan C.Y."/>
            <person name="Orejas M."/>
            <person name="Orosz E."/>
            <person name="Ouedraogo J.P."/>
            <person name="Overkamp K.M."/>
            <person name="Park H.-S."/>
            <person name="Perrone G."/>
            <person name="Piumi F."/>
            <person name="Punt P.J."/>
            <person name="Ram A.F."/>
            <person name="Ramon A."/>
            <person name="Rauscher S."/>
            <person name="Record E."/>
            <person name="Riano-Pachon D.M."/>
            <person name="Robert V."/>
            <person name="Roehrig J."/>
            <person name="Ruller R."/>
            <person name="Salamov A."/>
            <person name="Salih N.S."/>
            <person name="Samson R.A."/>
            <person name="Sandor E."/>
            <person name="Sanguinetti M."/>
            <person name="Schuetze T."/>
            <person name="Sepcic K."/>
            <person name="Shelest E."/>
            <person name="Sherlock G."/>
            <person name="Sophianopoulou V."/>
            <person name="Squina F.M."/>
            <person name="Sun H."/>
            <person name="Susca A."/>
            <person name="Todd R.B."/>
            <person name="Tsang A."/>
            <person name="Unkles S.E."/>
            <person name="van de Wiele N."/>
            <person name="van Rossen-Uffink D."/>
            <person name="Oliveira J.V."/>
            <person name="Vesth T.C."/>
            <person name="Visser J."/>
            <person name="Yu J.-H."/>
            <person name="Zhou M."/>
            <person name="Andersen M.R."/>
            <person name="Archer D.B."/>
            <person name="Baker S.E."/>
            <person name="Benoit I."/>
            <person name="Brakhage A.A."/>
            <person name="Braus G.H."/>
            <person name="Fischer R."/>
            <person name="Frisvad J.C."/>
            <person name="Goldman G.H."/>
            <person name="Houbraken J."/>
            <person name="Oakley B."/>
            <person name="Pocsi I."/>
            <person name="Scazzocchio C."/>
            <person name="Seiboth B."/>
            <person name="vanKuyk P.A."/>
            <person name="Wortman J."/>
            <person name="Dyer P.S."/>
            <person name="Grigoriev I.V."/>
        </authorList>
    </citation>
    <scope>NUCLEOTIDE SEQUENCE [LARGE SCALE GENOMIC DNA]</scope>
    <source>
        <strain evidence="9">CBS 583.65</strain>
    </source>
</reference>
<dbReference type="InterPro" id="IPR033116">
    <property type="entry name" value="TRYPSIN_SER"/>
</dbReference>
<dbReference type="GO" id="GO:0004252">
    <property type="term" value="F:serine-type endopeptidase activity"/>
    <property type="evidence" value="ECO:0007669"/>
    <property type="project" value="InterPro"/>
</dbReference>
<keyword evidence="6" id="KW-0732">Signal</keyword>
<dbReference type="FunFam" id="2.40.10.10:FF:000034">
    <property type="entry name" value="Eupolytin"/>
    <property type="match status" value="1"/>
</dbReference>
<evidence type="ECO:0000256" key="6">
    <source>
        <dbReference type="SAM" id="SignalP"/>
    </source>
</evidence>
<dbReference type="EMBL" id="KV878132">
    <property type="protein sequence ID" value="OJJ05180.1"/>
    <property type="molecule type" value="Genomic_DNA"/>
</dbReference>
<dbReference type="Gene3D" id="2.40.10.10">
    <property type="entry name" value="Trypsin-like serine proteases"/>
    <property type="match status" value="1"/>
</dbReference>
<feature type="chain" id="PRO_5012521656" description="Peptidase S1 domain-containing protein" evidence="6">
    <location>
        <begin position="21"/>
        <end position="258"/>
    </location>
</feature>
<dbReference type="VEuPathDB" id="FungiDB:ASPVEDRAFT_31584"/>
<evidence type="ECO:0000256" key="5">
    <source>
        <dbReference type="RuleBase" id="RU363034"/>
    </source>
</evidence>
<evidence type="ECO:0000256" key="1">
    <source>
        <dbReference type="ARBA" id="ARBA00007664"/>
    </source>
</evidence>
<protein>
    <recommendedName>
        <fullName evidence="7">Peptidase S1 domain-containing protein</fullName>
    </recommendedName>
</protein>
<dbReference type="InterPro" id="IPR001254">
    <property type="entry name" value="Trypsin_dom"/>
</dbReference>
<dbReference type="OrthoDB" id="6380398at2759"/>
<keyword evidence="5" id="KW-0720">Serine protease</keyword>
<dbReference type="SMART" id="SM00020">
    <property type="entry name" value="Tryp_SPc"/>
    <property type="match status" value="1"/>
</dbReference>
<evidence type="ECO:0000313" key="8">
    <source>
        <dbReference type="EMBL" id="OJJ05180.1"/>
    </source>
</evidence>
<comment type="similarity">
    <text evidence="1">Belongs to the peptidase S1 family.</text>
</comment>
<keyword evidence="3 5" id="KW-0378">Hydrolase</keyword>
<dbReference type="GO" id="GO:0006508">
    <property type="term" value="P:proteolysis"/>
    <property type="evidence" value="ECO:0007669"/>
    <property type="project" value="UniProtKB-KW"/>
</dbReference>
<proteinExistence type="inferred from homology"/>
<evidence type="ECO:0000256" key="2">
    <source>
        <dbReference type="ARBA" id="ARBA00022670"/>
    </source>
</evidence>
<evidence type="ECO:0000259" key="7">
    <source>
        <dbReference type="PROSITE" id="PS50240"/>
    </source>
</evidence>
<organism evidence="8 9">
    <name type="scientific">Aspergillus versicolor CBS 583.65</name>
    <dbReference type="NCBI Taxonomy" id="1036611"/>
    <lineage>
        <taxon>Eukaryota</taxon>
        <taxon>Fungi</taxon>
        <taxon>Dikarya</taxon>
        <taxon>Ascomycota</taxon>
        <taxon>Pezizomycotina</taxon>
        <taxon>Eurotiomycetes</taxon>
        <taxon>Eurotiomycetidae</taxon>
        <taxon>Eurotiales</taxon>
        <taxon>Aspergillaceae</taxon>
        <taxon>Aspergillus</taxon>
        <taxon>Aspergillus subgen. Nidulantes</taxon>
    </lineage>
</organism>
<dbReference type="InterPro" id="IPR018114">
    <property type="entry name" value="TRYPSIN_HIS"/>
</dbReference>
<dbReference type="InterPro" id="IPR043504">
    <property type="entry name" value="Peptidase_S1_PA_chymotrypsin"/>
</dbReference>
<evidence type="ECO:0000256" key="3">
    <source>
        <dbReference type="ARBA" id="ARBA00022801"/>
    </source>
</evidence>
<feature type="domain" description="Peptidase S1" evidence="7">
    <location>
        <begin position="24"/>
        <end position="257"/>
    </location>
</feature>
<evidence type="ECO:0000313" key="9">
    <source>
        <dbReference type="Proteomes" id="UP000184073"/>
    </source>
</evidence>
<dbReference type="SUPFAM" id="SSF50494">
    <property type="entry name" value="Trypsin-like serine proteases"/>
    <property type="match status" value="1"/>
</dbReference>
<dbReference type="Proteomes" id="UP000184073">
    <property type="component" value="Unassembled WGS sequence"/>
</dbReference>
<keyword evidence="4" id="KW-1015">Disulfide bond</keyword>
<accession>A0A1L9PUE2</accession>
<keyword evidence="2 5" id="KW-0645">Protease</keyword>
<dbReference type="PRINTS" id="PR00722">
    <property type="entry name" value="CHYMOTRYPSIN"/>
</dbReference>
<dbReference type="PROSITE" id="PS50240">
    <property type="entry name" value="TRYPSIN_DOM"/>
    <property type="match status" value="1"/>
</dbReference>
<feature type="signal peptide" evidence="6">
    <location>
        <begin position="1"/>
        <end position="20"/>
    </location>
</feature>
<dbReference type="PANTHER" id="PTHR24276:SF91">
    <property type="entry name" value="AT26814P-RELATED"/>
    <property type="match status" value="1"/>
</dbReference>
<dbReference type="InterPro" id="IPR050430">
    <property type="entry name" value="Peptidase_S1"/>
</dbReference>
<dbReference type="CDD" id="cd00190">
    <property type="entry name" value="Tryp_SPc"/>
    <property type="match status" value="1"/>
</dbReference>
<dbReference type="STRING" id="1036611.A0A1L9PUE2"/>
<dbReference type="InterPro" id="IPR001314">
    <property type="entry name" value="Peptidase_S1A"/>
</dbReference>
<dbReference type="InterPro" id="IPR009003">
    <property type="entry name" value="Peptidase_S1_PA"/>
</dbReference>
<dbReference type="AlphaFoldDB" id="A0A1L9PUE2"/>
<sequence>MKLSNTLLPLLTSVISGTFAGELIIGGNDAEIESYPYQISIHIDGEHNCGGSIVSKTHIVTAAHCFAQVQNTSQLGVRAGSTYQAHGGQLLNVSNFAVHPRFNESTLSHDVAVIKLSEPLELGPAVAPIRLAPANAGYPETGAITNVTGWGRTDVDTFFVSDTLQELELPVVDRGECAERWLHYEGSHYNVTDTMFCLSTFKEGETACHGDSGGPVAIDGTLVGIVSWGNPLCNSEYYPGVYSSVSVLRGWIDRQLHG</sequence>
<dbReference type="GeneID" id="63726015"/>
<keyword evidence="9" id="KW-1185">Reference proteome</keyword>